<evidence type="ECO:0000313" key="1">
    <source>
        <dbReference type="EMBL" id="MEC0239439.1"/>
    </source>
</evidence>
<proteinExistence type="predicted"/>
<reference evidence="1 2" key="1">
    <citation type="submission" date="2023-03" db="EMBL/GenBank/DDBJ databases">
        <title>Bacillus Genome Sequencing.</title>
        <authorList>
            <person name="Dunlap C."/>
        </authorList>
    </citation>
    <scope>NUCLEOTIDE SEQUENCE [LARGE SCALE GENOMIC DNA]</scope>
    <source>
        <strain evidence="1 2">BD-525</strain>
    </source>
</reference>
<comment type="caution">
    <text evidence="1">The sequence shown here is derived from an EMBL/GenBank/DDBJ whole genome shotgun (WGS) entry which is preliminary data.</text>
</comment>
<gene>
    <name evidence="1" type="ORF">P4H66_06165</name>
</gene>
<organism evidence="1 2">
    <name type="scientific">Paenibacillus dokdonensis</name>
    <dbReference type="NCBI Taxonomy" id="2567944"/>
    <lineage>
        <taxon>Bacteria</taxon>
        <taxon>Bacillati</taxon>
        <taxon>Bacillota</taxon>
        <taxon>Bacilli</taxon>
        <taxon>Bacillales</taxon>
        <taxon>Paenibacillaceae</taxon>
        <taxon>Paenibacillus</taxon>
    </lineage>
</organism>
<name>A0ABU6GI64_9BACL</name>
<dbReference type="RefSeq" id="WP_326086587.1">
    <property type="nucleotide sequence ID" value="NZ_JARLKZ010000005.1"/>
</dbReference>
<accession>A0ABU6GI64</accession>
<dbReference type="Proteomes" id="UP001344632">
    <property type="component" value="Unassembled WGS sequence"/>
</dbReference>
<dbReference type="EMBL" id="JARLKZ010000005">
    <property type="protein sequence ID" value="MEC0239439.1"/>
    <property type="molecule type" value="Genomic_DNA"/>
</dbReference>
<protein>
    <submittedName>
        <fullName evidence="1">Uncharacterized protein</fullName>
    </submittedName>
</protein>
<keyword evidence="2" id="KW-1185">Reference proteome</keyword>
<evidence type="ECO:0000313" key="2">
    <source>
        <dbReference type="Proteomes" id="UP001344632"/>
    </source>
</evidence>
<sequence length="69" mass="8124">MKSHTFFELQRRLIYIDVMLEISSNDLFSGQLGSEEFKKISNEKDQLEKEISNRLKFSHLSFVGEVVTR</sequence>